<dbReference type="AlphaFoldDB" id="A0A9N9Z3X0"/>
<accession>A0A9N9Z3X0</accession>
<comment type="caution">
    <text evidence="3">The sequence shown here is derived from an EMBL/GenBank/DDBJ whole genome shotgun (WGS) entry which is preliminary data.</text>
</comment>
<sequence>MFGTRSRVLAAACLVADGERTGSASRKKIQSNLVVLVPGPRPEQKEQKAPAALKPRPRESPGISETRSVGPHELVLDWLEELPEHSLQGGGSQIGSQLRERFSAMAPSQPTISGLYARMDIDQYSTIDSRKSYQALIQRSGYRTTLLKNGIRTIRSEEELPEHISQLLERILPEEPLQVCDLDQVKYHRLRNMAIEGTTEEDVGELLNSESLSTTTRNRLDLKRGINRLLERLRVPTKKPDDEVSTPKPDYHLGYGLSTFPIENLDVLDQLDSSDIKFPFLEIEYKGDGSNSLGRLWAATNQCLGGTATFLNILDQFKTQLNQRSLKTQSEVLEPIVFSVVPNGTEARLFVTFSDGQGVFKMFLIRGFLFYEDQGFDKLSAYLTKIIEWGADTRLGHIKNALKALSDSFEPVEDPQIANDDSDIGGEREEGPPTAAPQAANTVPGQPLTNGHGEQPAQVRGDGGSTKRSREQVKGKVGRPPKKSRPP</sequence>
<dbReference type="PANTHER" id="PTHR42470">
    <property type="entry name" value="VAST DOMAIN-CONTAINING PROTEIN"/>
    <property type="match status" value="1"/>
</dbReference>
<feature type="compositionally biased region" description="Basic residues" evidence="1">
    <location>
        <begin position="476"/>
        <end position="487"/>
    </location>
</feature>
<gene>
    <name evidence="3" type="ORF">CSOL1703_00000699</name>
</gene>
<evidence type="ECO:0000313" key="4">
    <source>
        <dbReference type="Proteomes" id="UP000775872"/>
    </source>
</evidence>
<evidence type="ECO:0000313" key="3">
    <source>
        <dbReference type="EMBL" id="CAH0048752.1"/>
    </source>
</evidence>
<reference evidence="3" key="1">
    <citation type="submission" date="2021-10" db="EMBL/GenBank/DDBJ databases">
        <authorList>
            <person name="Piombo E."/>
        </authorList>
    </citation>
    <scope>NUCLEOTIDE SEQUENCE</scope>
</reference>
<feature type="region of interest" description="Disordered" evidence="1">
    <location>
        <begin position="411"/>
        <end position="487"/>
    </location>
</feature>
<proteinExistence type="predicted"/>
<organism evidence="3 4">
    <name type="scientific">Clonostachys solani</name>
    <dbReference type="NCBI Taxonomy" id="160281"/>
    <lineage>
        <taxon>Eukaryota</taxon>
        <taxon>Fungi</taxon>
        <taxon>Dikarya</taxon>
        <taxon>Ascomycota</taxon>
        <taxon>Pezizomycotina</taxon>
        <taxon>Sordariomycetes</taxon>
        <taxon>Hypocreomycetidae</taxon>
        <taxon>Hypocreales</taxon>
        <taxon>Bionectriaceae</taxon>
        <taxon>Clonostachys</taxon>
    </lineage>
</organism>
<name>A0A9N9Z3X0_9HYPO</name>
<feature type="domain" description="DUF7924" evidence="2">
    <location>
        <begin position="227"/>
        <end position="402"/>
    </location>
</feature>
<dbReference type="Pfam" id="PF25545">
    <property type="entry name" value="DUF7924"/>
    <property type="match status" value="1"/>
</dbReference>
<feature type="region of interest" description="Disordered" evidence="1">
    <location>
        <begin position="36"/>
        <end position="67"/>
    </location>
</feature>
<dbReference type="Proteomes" id="UP000775872">
    <property type="component" value="Unassembled WGS sequence"/>
</dbReference>
<dbReference type="OrthoDB" id="5426775at2759"/>
<evidence type="ECO:0000256" key="1">
    <source>
        <dbReference type="SAM" id="MobiDB-lite"/>
    </source>
</evidence>
<dbReference type="PANTHER" id="PTHR42470:SF1">
    <property type="entry name" value="VAST DOMAIN-CONTAINING PROTEIN"/>
    <property type="match status" value="1"/>
</dbReference>
<evidence type="ECO:0000259" key="2">
    <source>
        <dbReference type="Pfam" id="PF25545"/>
    </source>
</evidence>
<feature type="compositionally biased region" description="Polar residues" evidence="1">
    <location>
        <begin position="439"/>
        <end position="449"/>
    </location>
</feature>
<protein>
    <recommendedName>
        <fullName evidence="2">DUF7924 domain-containing protein</fullName>
    </recommendedName>
</protein>
<dbReference type="InterPro" id="IPR057684">
    <property type="entry name" value="DUF7924"/>
</dbReference>
<dbReference type="EMBL" id="CABFOC020000035">
    <property type="protein sequence ID" value="CAH0048752.1"/>
    <property type="molecule type" value="Genomic_DNA"/>
</dbReference>
<keyword evidence="4" id="KW-1185">Reference proteome</keyword>